<accession>A0A7G9T6Q3</accession>
<dbReference type="PANTHER" id="PTHR43358:SF4">
    <property type="entry name" value="ALPHA_BETA HYDROLASE FOLD-1 DOMAIN-CONTAINING PROTEIN"/>
    <property type="match status" value="1"/>
</dbReference>
<dbReference type="PANTHER" id="PTHR43358">
    <property type="entry name" value="ALPHA/BETA-HYDROLASE"/>
    <property type="match status" value="1"/>
</dbReference>
<organism evidence="3 4">
    <name type="scientific">Weissella diestrammenae</name>
    <dbReference type="NCBI Taxonomy" id="1162633"/>
    <lineage>
        <taxon>Bacteria</taxon>
        <taxon>Bacillati</taxon>
        <taxon>Bacillota</taxon>
        <taxon>Bacilli</taxon>
        <taxon>Lactobacillales</taxon>
        <taxon>Lactobacillaceae</taxon>
        <taxon>Weissella</taxon>
    </lineage>
</organism>
<dbReference type="GO" id="GO:0016787">
    <property type="term" value="F:hydrolase activity"/>
    <property type="evidence" value="ECO:0007669"/>
    <property type="project" value="UniProtKB-KW"/>
</dbReference>
<keyword evidence="1" id="KW-0812">Transmembrane</keyword>
<dbReference type="InterPro" id="IPR029058">
    <property type="entry name" value="AB_hydrolase_fold"/>
</dbReference>
<evidence type="ECO:0000313" key="3">
    <source>
        <dbReference type="EMBL" id="QNN75778.1"/>
    </source>
</evidence>
<dbReference type="Proteomes" id="UP000515800">
    <property type="component" value="Chromosome"/>
</dbReference>
<dbReference type="Gene3D" id="3.40.50.1820">
    <property type="entry name" value="alpha/beta hydrolase"/>
    <property type="match status" value="1"/>
</dbReference>
<dbReference type="KEGG" id="wdi:H9L19_02635"/>
<dbReference type="EMBL" id="CP060724">
    <property type="protein sequence ID" value="QNN75778.1"/>
    <property type="molecule type" value="Genomic_DNA"/>
</dbReference>
<name>A0A7G9T6Q3_9LACO</name>
<keyword evidence="4" id="KW-1185">Reference proteome</keyword>
<evidence type="ECO:0000259" key="2">
    <source>
        <dbReference type="Pfam" id="PF12146"/>
    </source>
</evidence>
<dbReference type="RefSeq" id="WP_187529610.1">
    <property type="nucleotide sequence ID" value="NZ_CP060724.1"/>
</dbReference>
<keyword evidence="1" id="KW-1133">Transmembrane helix</keyword>
<keyword evidence="1" id="KW-0472">Membrane</keyword>
<protein>
    <submittedName>
        <fullName evidence="3">Alpha/beta hydrolase</fullName>
    </submittedName>
</protein>
<dbReference type="Pfam" id="PF12146">
    <property type="entry name" value="Hydrolase_4"/>
    <property type="match status" value="1"/>
</dbReference>
<feature type="transmembrane region" description="Helical" evidence="1">
    <location>
        <begin position="12"/>
        <end position="33"/>
    </location>
</feature>
<proteinExistence type="predicted"/>
<reference evidence="3 4" key="1">
    <citation type="submission" date="2020-08" db="EMBL/GenBank/DDBJ databases">
        <title>Genome sequence of Weissella diestrammenae KACC 16890T.</title>
        <authorList>
            <person name="Hyun D.-W."/>
            <person name="Bae J.-W."/>
        </authorList>
    </citation>
    <scope>NUCLEOTIDE SEQUENCE [LARGE SCALE GENOMIC DNA]</scope>
    <source>
        <strain evidence="3 4">KACC 16890</strain>
    </source>
</reference>
<gene>
    <name evidence="3" type="ORF">H9L19_02635</name>
</gene>
<dbReference type="SUPFAM" id="SSF53474">
    <property type="entry name" value="alpha/beta-Hydrolases"/>
    <property type="match status" value="1"/>
</dbReference>
<dbReference type="AlphaFoldDB" id="A0A7G9T6Q3"/>
<evidence type="ECO:0000313" key="4">
    <source>
        <dbReference type="Proteomes" id="UP000515800"/>
    </source>
</evidence>
<keyword evidence="3" id="KW-0378">Hydrolase</keyword>
<feature type="domain" description="Serine aminopeptidase S33" evidence="2">
    <location>
        <begin position="94"/>
        <end position="303"/>
    </location>
</feature>
<dbReference type="InterPro" id="IPR052920">
    <property type="entry name" value="DNA-binding_regulatory"/>
</dbReference>
<dbReference type="InterPro" id="IPR022742">
    <property type="entry name" value="Hydrolase_4"/>
</dbReference>
<sequence>MQKKSHLRRLLIGTAVVGASLAIVVAGAGAYFFHVAEVRAKKNFIGSGVLSKNDPLYPQQQAYQQYQHQEWQLTAHDGTKLVGYYTPATVKTTKTALVIHGFGVDHRAMAPYAAMFHQQGYNVLLLDNRAAGKSGGHYIGFGYLEAQDAKQWTQKIVAVQGQQTQIVVMGASLGGATTMMLSGMQPPKQVKAYVEDAGYASIHAELMYQAEQMYGLPKWIAKPLLAVVSGYSKLFAGYAYSQGNVTQYLAKNTRPMFFIHGANDTFVPTRFINDNYQAQKGPKAKMIVKKAQHVQSYATDIKMYEQRVANFLAQYVHD</sequence>
<evidence type="ECO:0000256" key="1">
    <source>
        <dbReference type="SAM" id="Phobius"/>
    </source>
</evidence>